<dbReference type="SUPFAM" id="SSF46689">
    <property type="entry name" value="Homeodomain-like"/>
    <property type="match status" value="2"/>
</dbReference>
<reference evidence="6" key="1">
    <citation type="submission" date="2005-09" db="EMBL/GenBank/DDBJ databases">
        <title>Complete genome sequence of Clostridium kluyveri and comparative genomics of Clostridia species.</title>
        <authorList>
            <person name="Inui M."/>
            <person name="Nonaka H."/>
            <person name="Shinoda Y."/>
            <person name="Ikenaga Y."/>
            <person name="Abe M."/>
            <person name="Naito K."/>
            <person name="Vertes A.A."/>
            <person name="Yukawa H."/>
        </authorList>
    </citation>
    <scope>NUCLEOTIDE SEQUENCE [LARGE SCALE GENOMIC DNA]</scope>
    <source>
        <strain evidence="6">NBRC 12016</strain>
    </source>
</reference>
<gene>
    <name evidence="5" type="ordered locus">CKR_1891</name>
</gene>
<accession>B9E367</accession>
<evidence type="ECO:0000259" key="4">
    <source>
        <dbReference type="PROSITE" id="PS01124"/>
    </source>
</evidence>
<dbReference type="EMBL" id="AP009049">
    <property type="protein sequence ID" value="BAH06942.1"/>
    <property type="molecule type" value="Genomic_DNA"/>
</dbReference>
<sequence length="320" mass="36477">MGGGMEVTLRERDLYGQSVQIKERKGAKTIYHMDYGKGQGTMTAFKLFTGVELVYNNFSSFTCVHMAESLADVIEINHCRRGRFECEFKGSSFAYLGEGDMAINMLENQVCYSSFPLGIYEGVSILIDIKMVRDMLSNIIEGVSINLYELRDKLCPKNGCLVLKAPVKIEHIFQEIYKVEPKIQLGYLRLKILELLLIFSSLPSPSFKISPYFSMEQVQKVKHIRQHLIKSLDRHITLKELAAEHQISLTSLKNCFKAIYGKTIYAFCREYRMQTAAEIIKDTPLPITQIAGMVGYENPGKFSAAFKKIMGMPPLEYRKK</sequence>
<evidence type="ECO:0000256" key="3">
    <source>
        <dbReference type="ARBA" id="ARBA00023163"/>
    </source>
</evidence>
<dbReference type="InterPro" id="IPR053142">
    <property type="entry name" value="PchR_regulatory_protein"/>
</dbReference>
<dbReference type="Gene3D" id="1.10.10.60">
    <property type="entry name" value="Homeodomain-like"/>
    <property type="match status" value="1"/>
</dbReference>
<dbReference type="PRINTS" id="PR00032">
    <property type="entry name" value="HTHARAC"/>
</dbReference>
<protein>
    <recommendedName>
        <fullName evidence="4">HTH araC/xylS-type domain-containing protein</fullName>
    </recommendedName>
</protein>
<dbReference type="InterPro" id="IPR009057">
    <property type="entry name" value="Homeodomain-like_sf"/>
</dbReference>
<keyword evidence="2" id="KW-0238">DNA-binding</keyword>
<dbReference type="HOGENOM" id="CLU_052345_0_0_9"/>
<dbReference type="InterPro" id="IPR018060">
    <property type="entry name" value="HTH_AraC"/>
</dbReference>
<dbReference type="PANTHER" id="PTHR47893:SF1">
    <property type="entry name" value="REGULATORY PROTEIN PCHR"/>
    <property type="match status" value="1"/>
</dbReference>
<evidence type="ECO:0000313" key="6">
    <source>
        <dbReference type="Proteomes" id="UP000007969"/>
    </source>
</evidence>
<dbReference type="InterPro" id="IPR020449">
    <property type="entry name" value="Tscrpt_reg_AraC-type_HTH"/>
</dbReference>
<dbReference type="PROSITE" id="PS01124">
    <property type="entry name" value="HTH_ARAC_FAMILY_2"/>
    <property type="match status" value="1"/>
</dbReference>
<keyword evidence="3" id="KW-0804">Transcription</keyword>
<feature type="domain" description="HTH araC/xylS-type" evidence="4">
    <location>
        <begin position="222"/>
        <end position="320"/>
    </location>
</feature>
<evidence type="ECO:0000256" key="2">
    <source>
        <dbReference type="ARBA" id="ARBA00023125"/>
    </source>
</evidence>
<dbReference type="Pfam" id="PF12833">
    <property type="entry name" value="HTH_18"/>
    <property type="match status" value="1"/>
</dbReference>
<organism evidence="5 6">
    <name type="scientific">Clostridium kluyveri (strain NBRC 12016)</name>
    <dbReference type="NCBI Taxonomy" id="583346"/>
    <lineage>
        <taxon>Bacteria</taxon>
        <taxon>Bacillati</taxon>
        <taxon>Bacillota</taxon>
        <taxon>Clostridia</taxon>
        <taxon>Eubacteriales</taxon>
        <taxon>Clostridiaceae</taxon>
        <taxon>Clostridium</taxon>
    </lineage>
</organism>
<dbReference type="Proteomes" id="UP000007969">
    <property type="component" value="Chromosome"/>
</dbReference>
<name>B9E367_CLOK1</name>
<evidence type="ECO:0000256" key="1">
    <source>
        <dbReference type="ARBA" id="ARBA00023015"/>
    </source>
</evidence>
<dbReference type="PANTHER" id="PTHR47893">
    <property type="entry name" value="REGULATORY PROTEIN PCHR"/>
    <property type="match status" value="1"/>
</dbReference>
<dbReference type="SMART" id="SM00342">
    <property type="entry name" value="HTH_ARAC"/>
    <property type="match status" value="1"/>
</dbReference>
<dbReference type="AlphaFoldDB" id="B9E367"/>
<dbReference type="KEGG" id="ckr:CKR_1891"/>
<keyword evidence="1" id="KW-0805">Transcription regulation</keyword>
<evidence type="ECO:0000313" key="5">
    <source>
        <dbReference type="EMBL" id="BAH06942.1"/>
    </source>
</evidence>
<dbReference type="GO" id="GO:0003700">
    <property type="term" value="F:DNA-binding transcription factor activity"/>
    <property type="evidence" value="ECO:0007669"/>
    <property type="project" value="InterPro"/>
</dbReference>
<dbReference type="GO" id="GO:0043565">
    <property type="term" value="F:sequence-specific DNA binding"/>
    <property type="evidence" value="ECO:0007669"/>
    <property type="project" value="InterPro"/>
</dbReference>
<proteinExistence type="predicted"/>